<evidence type="ECO:0000313" key="2">
    <source>
        <dbReference type="Proteomes" id="UP000216057"/>
    </source>
</evidence>
<comment type="caution">
    <text evidence="1">The sequence shown here is derived from an EMBL/GenBank/DDBJ whole genome shotgun (WGS) entry which is preliminary data.</text>
</comment>
<protein>
    <submittedName>
        <fullName evidence="1">Uncharacterized protein</fullName>
    </submittedName>
</protein>
<dbReference type="AlphaFoldDB" id="A0A261GE40"/>
<dbReference type="Gene3D" id="2.60.40.1140">
    <property type="entry name" value="Collagen-binding surface protein Cna, B-type domain"/>
    <property type="match status" value="1"/>
</dbReference>
<name>A0A261GE40_9BIFI</name>
<reference evidence="1 2" key="1">
    <citation type="journal article" date="2017" name="BMC Genomics">
        <title>Comparative genomic and phylogenomic analyses of the Bifidobacteriaceae family.</title>
        <authorList>
            <person name="Lugli G.A."/>
            <person name="Milani C."/>
            <person name="Turroni F."/>
            <person name="Duranti S."/>
            <person name="Mancabelli L."/>
            <person name="Mangifesta M."/>
            <person name="Ferrario C."/>
            <person name="Modesto M."/>
            <person name="Mattarelli P."/>
            <person name="Jiri K."/>
            <person name="van Sinderen D."/>
            <person name="Ventura M."/>
        </authorList>
    </citation>
    <scope>NUCLEOTIDE SEQUENCE [LARGE SCALE GENOMIC DNA]</scope>
    <source>
        <strain evidence="1 2">DSM 100216</strain>
    </source>
</reference>
<dbReference type="Proteomes" id="UP000216057">
    <property type="component" value="Unassembled WGS sequence"/>
</dbReference>
<organism evidence="1 2">
    <name type="scientific">Bifidobacterium eulemuris</name>
    <dbReference type="NCBI Taxonomy" id="1765219"/>
    <lineage>
        <taxon>Bacteria</taxon>
        <taxon>Bacillati</taxon>
        <taxon>Actinomycetota</taxon>
        <taxon>Actinomycetes</taxon>
        <taxon>Bifidobacteriales</taxon>
        <taxon>Bifidobacteriaceae</taxon>
        <taxon>Bifidobacterium</taxon>
    </lineage>
</organism>
<accession>A0A261GE40</accession>
<sequence>MIFTVRVRRTAQVKLKKLVEGTDASEYAGQKFTFSATVTLPEDSTSTLRDSYPAEGLAEGYSVQMVVSQDGKSGTITGIQAIPKKEVTIKGLPKGATVIFTETGTPGDKRDPSVFSTTYLNNVTKARDGSAEAKPASDGSVQTVTVTNRVSSGNGKLTVTKTFTNLDSENISDQDRYNLARSFQIVSSDGTVPTLTLDNASQVEPEGGVSADNASTVTYTWTMEKLTAGEDPVTLTERGYAVSGVTVTAETAVSGNVTFGPSARGSSLISERVIVVRLS</sequence>
<dbReference type="EMBL" id="MWWZ01000003">
    <property type="protein sequence ID" value="OZG69523.1"/>
    <property type="molecule type" value="Genomic_DNA"/>
</dbReference>
<dbReference type="RefSeq" id="WP_094635967.1">
    <property type="nucleotide sequence ID" value="NZ_MWWZ01000003.1"/>
</dbReference>
<gene>
    <name evidence="1" type="ORF">BEUL_0264</name>
</gene>
<evidence type="ECO:0000313" key="1">
    <source>
        <dbReference type="EMBL" id="OZG69523.1"/>
    </source>
</evidence>
<proteinExistence type="predicted"/>